<comment type="caution">
    <text evidence="9">The sequence shown here is derived from an EMBL/GenBank/DDBJ whole genome shotgun (WGS) entry which is preliminary data.</text>
</comment>
<dbReference type="SUPFAM" id="SSF53187">
    <property type="entry name" value="Zn-dependent exopeptidases"/>
    <property type="match status" value="1"/>
</dbReference>
<keyword evidence="4" id="KW-0378">Hydrolase</keyword>
<dbReference type="Pfam" id="PF00246">
    <property type="entry name" value="Peptidase_M14"/>
    <property type="match status" value="1"/>
</dbReference>
<dbReference type="OrthoDB" id="3626597at2759"/>
<dbReference type="SMART" id="SM00631">
    <property type="entry name" value="Zn_pept"/>
    <property type="match status" value="1"/>
</dbReference>
<gene>
    <name evidence="9" type="ORF">B0I35DRAFT_364765</name>
</gene>
<dbReference type="GO" id="GO:0004181">
    <property type="term" value="F:metallocarboxypeptidase activity"/>
    <property type="evidence" value="ECO:0007669"/>
    <property type="project" value="InterPro"/>
</dbReference>
<evidence type="ECO:0000256" key="5">
    <source>
        <dbReference type="ARBA" id="ARBA00022833"/>
    </source>
</evidence>
<keyword evidence="5" id="KW-0862">Zinc</keyword>
<dbReference type="FunFam" id="3.40.630.10:FF:000155">
    <property type="entry name" value="Zn-dependent exopeptidase"/>
    <property type="match status" value="1"/>
</dbReference>
<keyword evidence="9" id="KW-0121">Carboxypeptidase</keyword>
<dbReference type="EMBL" id="JAGPNK010000032">
    <property type="protein sequence ID" value="KAH7303557.1"/>
    <property type="molecule type" value="Genomic_DNA"/>
</dbReference>
<name>A0A8K0SDY5_9HYPO</name>
<accession>A0A8K0SDY5</accession>
<keyword evidence="6" id="KW-0482">Metalloprotease</keyword>
<dbReference type="GO" id="GO:0008270">
    <property type="term" value="F:zinc ion binding"/>
    <property type="evidence" value="ECO:0007669"/>
    <property type="project" value="InterPro"/>
</dbReference>
<comment type="similarity">
    <text evidence="2 7">Belongs to the peptidase M14 family.</text>
</comment>
<dbReference type="PANTHER" id="PTHR11705">
    <property type="entry name" value="PROTEASE FAMILY M14 CARBOXYPEPTIDASE A,B"/>
    <property type="match status" value="1"/>
</dbReference>
<evidence type="ECO:0000256" key="7">
    <source>
        <dbReference type="PROSITE-ProRule" id="PRU01379"/>
    </source>
</evidence>
<dbReference type="GO" id="GO:0006508">
    <property type="term" value="P:proteolysis"/>
    <property type="evidence" value="ECO:0007669"/>
    <property type="project" value="UniProtKB-KW"/>
</dbReference>
<reference evidence="9" key="1">
    <citation type="journal article" date="2021" name="Nat. Commun.">
        <title>Genetic determinants of endophytism in the Arabidopsis root mycobiome.</title>
        <authorList>
            <person name="Mesny F."/>
            <person name="Miyauchi S."/>
            <person name="Thiergart T."/>
            <person name="Pickel B."/>
            <person name="Atanasova L."/>
            <person name="Karlsson M."/>
            <person name="Huettel B."/>
            <person name="Barry K.W."/>
            <person name="Haridas S."/>
            <person name="Chen C."/>
            <person name="Bauer D."/>
            <person name="Andreopoulos W."/>
            <person name="Pangilinan J."/>
            <person name="LaButti K."/>
            <person name="Riley R."/>
            <person name="Lipzen A."/>
            <person name="Clum A."/>
            <person name="Drula E."/>
            <person name="Henrissat B."/>
            <person name="Kohler A."/>
            <person name="Grigoriev I.V."/>
            <person name="Martin F.M."/>
            <person name="Hacquard S."/>
        </authorList>
    </citation>
    <scope>NUCLEOTIDE SEQUENCE</scope>
    <source>
        <strain evidence="9">MPI-CAGE-CH-0235</strain>
    </source>
</reference>
<organism evidence="9 10">
    <name type="scientific">Stachybotrys elegans</name>
    <dbReference type="NCBI Taxonomy" id="80388"/>
    <lineage>
        <taxon>Eukaryota</taxon>
        <taxon>Fungi</taxon>
        <taxon>Dikarya</taxon>
        <taxon>Ascomycota</taxon>
        <taxon>Pezizomycotina</taxon>
        <taxon>Sordariomycetes</taxon>
        <taxon>Hypocreomycetidae</taxon>
        <taxon>Hypocreales</taxon>
        <taxon>Stachybotryaceae</taxon>
        <taxon>Stachybotrys</taxon>
    </lineage>
</organism>
<proteinExistence type="inferred from homology"/>
<dbReference type="PANTHER" id="PTHR11705:SF143">
    <property type="entry name" value="SLL0236 PROTEIN"/>
    <property type="match status" value="1"/>
</dbReference>
<sequence>MPSDLLTVGLYASTTRELRHIVNIHNYDYCCRPSIVPTSEGTHMLAALLTPAQYRTLLPKVSKIDIFAKGIPDDRKSVATIAKGDRFKGGQLFPRGLGSRKEGEQFDLGKMMNVDEIGSAIKGLQKEYGIWTFDLPNKTAEGSVSTGGTTNASTDPRLYHMYFTSGVHARERGGPDQLIYFIGDLLWAQKHGTGLKYGKRSYSNAAVRLALSAGIVFFPLVNPDGVRWDQKTDLLWRKNRNRKNQTPGTDDYHPSIGVDINRNYDFLWNFRLHFDAATASKDGLASDNPSSFQFHGDDRFSEAESRNVAWVLDKFPRTRWYLDIHSAVGKIYYSWGDDDNQSEKPNQNFRNPFLDHKRGTLGDKVYKEWISKDDAKVVKIVAKRVVAGMSSVGGRTYTAAQASSDGATSGASDDYAFSRFQVDRTKNKVYGFTMEFGREGVFYPTLPEFQQNVIDTGAGFMEFCLCAANIGLG</sequence>
<dbReference type="AlphaFoldDB" id="A0A8K0SDY5"/>
<keyword evidence="10" id="KW-1185">Reference proteome</keyword>
<evidence type="ECO:0000256" key="3">
    <source>
        <dbReference type="ARBA" id="ARBA00022670"/>
    </source>
</evidence>
<dbReference type="PROSITE" id="PS52035">
    <property type="entry name" value="PEPTIDASE_M14"/>
    <property type="match status" value="1"/>
</dbReference>
<protein>
    <submittedName>
        <fullName evidence="9">Carboxypeptidase-like protein A</fullName>
    </submittedName>
</protein>
<evidence type="ECO:0000313" key="9">
    <source>
        <dbReference type="EMBL" id="KAH7303557.1"/>
    </source>
</evidence>
<dbReference type="InterPro" id="IPR000834">
    <property type="entry name" value="Peptidase_M14"/>
</dbReference>
<evidence type="ECO:0000259" key="8">
    <source>
        <dbReference type="PROSITE" id="PS52035"/>
    </source>
</evidence>
<evidence type="ECO:0000256" key="2">
    <source>
        <dbReference type="ARBA" id="ARBA00005988"/>
    </source>
</evidence>
<feature type="active site" description="Proton donor/acceptor" evidence="7">
    <location>
        <position position="435"/>
    </location>
</feature>
<comment type="cofactor">
    <cofactor evidence="1">
        <name>Zn(2+)</name>
        <dbReference type="ChEBI" id="CHEBI:29105"/>
    </cofactor>
</comment>
<evidence type="ECO:0000256" key="1">
    <source>
        <dbReference type="ARBA" id="ARBA00001947"/>
    </source>
</evidence>
<evidence type="ECO:0000313" key="10">
    <source>
        <dbReference type="Proteomes" id="UP000813444"/>
    </source>
</evidence>
<evidence type="ECO:0000256" key="4">
    <source>
        <dbReference type="ARBA" id="ARBA00022801"/>
    </source>
</evidence>
<evidence type="ECO:0000256" key="6">
    <source>
        <dbReference type="ARBA" id="ARBA00023049"/>
    </source>
</evidence>
<keyword evidence="3" id="KW-0645">Protease</keyword>
<dbReference type="Gene3D" id="3.40.630.10">
    <property type="entry name" value="Zn peptidases"/>
    <property type="match status" value="1"/>
</dbReference>
<dbReference type="Proteomes" id="UP000813444">
    <property type="component" value="Unassembled WGS sequence"/>
</dbReference>
<feature type="domain" description="Peptidase M14" evidence="8">
    <location>
        <begin position="110"/>
        <end position="464"/>
    </location>
</feature>